<dbReference type="InterPro" id="IPR011430">
    <property type="entry name" value="UTP20_N"/>
</dbReference>
<sequence>MPSKSSGRIEKVRKNKYSTPHQKNHRWESFSTKIAKFHSLQPLRKVRRHDLENEDLSTATSYFQNGLQKWGELNISKPFCFFKRDVLPLSESLPQILHFEDKIMGYLVQYISLNDKDALEPLLDLMTAFAHDLGVRFEKHYLQSINLLLDIAGRTQPVEVIEWTFGAMAFLFKYLSKLLVPDLRPTYDLMAPLLGRSRHPQYIARFAAEAMSFLVKKAAAPSHKEVALKSFVEHVRNDLIGMAQDRQFTLYNDGVMTMFAEAIKGTDGVIHSSASAIVSALFDALPENECMLSRENIWLDVICGVLTSVLHHGRVDTMGEFMEEIVAKLRSTQELVDGSKVQWKTVPCISILGVLAGVRKGSRISNWHGFLRDFTDILRMMGRGPDEIRQGDVGILWKSVIVKVAIVCHHAPMDALIPYISTLNQTLTKEPFMRWFIPFCAYFCDLDPSRFGSLFRSEFQKFVAGHWSQGQNEHVLCVLLPKMIKSRAFPPLGEKDCCRLPQAWQDRIVSKFERLEISPFPERGPYNKDPQEWRDRCLPEYAGLLQLLELTAVHPSTNARIAELLSRKLKLALRPSSSLASDEVHFIISQGFQAYLRMSKAAGSIDTSLSPLLRAAVPRFARSVGFLQAYLAYEKAQTAASATSDTMEGTGGESPTLEEDPVLVPLVENLSSPSHAIRLASLDLLKQMCDSEALTECVDVMLQIEQMPLSHENTRAIAMHLRKIRLHYNAVSESTWLRDGIPRFIFGLLTVKLSPVWDEAVENLKYLTESSTGEEAVSAIAFQWINQPSTRWTPPSPESPDGDRRPYTDFECTALGSLEHSAKAIQDLAEKADDSLLKHFDEKQLLAESTPPTARSRALKVLNAAPAVAEKRSRQLVPLLLCWAVDDDEFDGGEAARAQASTWSLADRKALLGVFAQFKNPKVLYQHKKVYEALLLLMENGDGEVQKLALRAILTWNQDGVKAYRENLENLLDEARFKNELAVFLQGDEVIKPEHRPQLMPLLLRLLYGRAIAKKGIASGRNGLQATRLAILRNLSVEDMGSFLEIAAGKLRRVQVTVTKTRRKKLFHEPIITTRKQVGFLNMISSLITELGTNIEPYMDTLVNAVLYCLVYSSRQLRDKAGDGDVKDEEQDERRSDLSLLKSARSMGIKCLTALFQNAQNFQWDPYRELIIEEVVAPRLDMLAAETTQGVSGMLHLLSTWSALPKAAMFLGPQGETLPKGVLPNVIDCMSKEKTKNEVKIFVLAILQNLVKLALAPAQESEFNEIIKDELLEANATEILSKITIVLHTSGASNDLLEASVETVLALSPIFQGLDDIQRVISMCSYLLQQPPRRVNPKTKGRILLIVERFVALPDASKDPALLSDVYNTLSSLFSYFKDRENRHSLSRAMLTISQQDVEIAEIASLCNELNTFKDGRIDEPDYDRRLAAFNAISMIRHVPWSPKQWLPLIHNLLFFIRMDQEFGVLSSNSADGIRRYVQNVANSQSDEAKPTFDNQMRTIILPALYSGSREKSDTVRREYLRVMGYILTTMPEWEPVADLSGLLTERNEDSSEPSFFFNILSPATSRQLEALRTLETANAVKQMGTQNLGQFFIPLLEHFIYGREDGSDDHGLGAQATNTIGNLALSLNWNHYRTTLYRYISYLESRAEMQKHTVRLLGKFVDALVLSSEKNKTDGMDVDRDEAKTASLRLQATVPTIAKLSVDVLDYILPPLIKHLHDKDDSEVSYRVPVGVVIVKLLKLLPPGQMDQKLAGVLTDICHILRSKAWESREMARDTLVKIAVVLGPSFFGFILKELRGALTKGYQLHVLSYTMHSILVATVPTFAAGDLDHCLSSVVTIIMDDIFGVTGQEKDAEGYMTQMKEIKSSKSQDSMELVAKNASISHLIDLVRPLQALLLQKVDLKVARKIDALMGRIGAGLLQNPGADSRDTLVFCYEIIQDTYRSQKPEAAQRMDPRVRKYLVQKGAKKSGERGSTTKHTYKLVRFAFDILRSMFKKYDDLRTPENVGGFLPIVGDAIIDGEDEVKTSVFRLLAVLVKVPFNSEDGTGIYRVAVKEAFKTASQSTSTRAETFQAALKLLAVLLRDRKDVVVKDAAVDMLLEKLKDDLTEPLYRHVTFNFLRSVMDRKIETATVYDTLDHVGTVMITNDDKDTRDLARGAFFQFIREYPQKKARWAKQLNFIVANLKYDREGGRLSVMEIVHLLLIKSSDDFVQEIVGTCFLPLFFVLANDDSEKCRLLAGELMKEMFQKADKERIQHILGLLRTWLDKQDSTAVQKLASQIFGFYFESCEDAQNNKKDCRLVLNRFSAILKAEDVKNTDAQLIETTLDVVRLLCGRMGEEALSAKRGGLWSDVARYLRHPEPTVKLAAARSVNSYLADFARRRTKVFTGEAIDGPHGLTLDLEDMYKLTRLALSSLNSDEIDENLASELVQILVFLGTCIPVLTTVEGDVEEEEEDAGEQDEDMIATGKREGVDYLFWRLSHILRRETPPRSLAMNSKVAAMEILETVCRRVLSTPGRPSLKIVLVPLQQLTDPSIPVPFSNDEAFKAKLEGVKTRARIMMDSLQKKFGTAEFSKVLMDIREAVKARRQERSSKRKIEAITQPEKHGRDKRKKFEKNKERRKLRSKEQKVARQSFKGW</sequence>
<feature type="compositionally biased region" description="Basic and acidic residues" evidence="1">
    <location>
        <begin position="2586"/>
        <end position="2606"/>
    </location>
</feature>
<dbReference type="InterPro" id="IPR046523">
    <property type="entry name" value="UTP20_dom"/>
</dbReference>
<dbReference type="Pfam" id="PF20416">
    <property type="entry name" value="UTP20"/>
    <property type="match status" value="1"/>
</dbReference>
<evidence type="ECO:0000313" key="5">
    <source>
        <dbReference type="Proteomes" id="UP000030816"/>
    </source>
</evidence>
<organism evidence="4 5">
    <name type="scientific">Metarhizium album (strain ARSEF 1941)</name>
    <dbReference type="NCBI Taxonomy" id="1081103"/>
    <lineage>
        <taxon>Eukaryota</taxon>
        <taxon>Fungi</taxon>
        <taxon>Dikarya</taxon>
        <taxon>Ascomycota</taxon>
        <taxon>Pezizomycotina</taxon>
        <taxon>Sordariomycetes</taxon>
        <taxon>Hypocreomycetidae</taxon>
        <taxon>Hypocreales</taxon>
        <taxon>Clavicipitaceae</taxon>
        <taxon>Metarhizium</taxon>
    </lineage>
</organism>
<dbReference type="GO" id="GO:0032040">
    <property type="term" value="C:small-subunit processome"/>
    <property type="evidence" value="ECO:0007669"/>
    <property type="project" value="TreeGrafter"/>
</dbReference>
<dbReference type="PANTHER" id="PTHR17695">
    <property type="entry name" value="SMALL SUBUNIT PROCESSOME COMPONENT 20 HOMOLOG"/>
    <property type="match status" value="1"/>
</dbReference>
<feature type="region of interest" description="Disordered" evidence="1">
    <location>
        <begin position="1"/>
        <end position="23"/>
    </location>
</feature>
<dbReference type="EMBL" id="AZHE01000003">
    <property type="protein sequence ID" value="KHN99978.1"/>
    <property type="molecule type" value="Genomic_DNA"/>
</dbReference>
<dbReference type="Proteomes" id="UP000030816">
    <property type="component" value="Unassembled WGS sequence"/>
</dbReference>
<keyword evidence="5" id="KW-1185">Reference proteome</keyword>
<dbReference type="InterPro" id="IPR016024">
    <property type="entry name" value="ARM-type_fold"/>
</dbReference>
<dbReference type="Pfam" id="PF07539">
    <property type="entry name" value="UTP20_N"/>
    <property type="match status" value="1"/>
</dbReference>
<dbReference type="STRING" id="1081103.A0A0B2X0Y5"/>
<feature type="domain" description="U3 small nucleolar RNA-associated protein 20" evidence="3">
    <location>
        <begin position="1721"/>
        <end position="1938"/>
    </location>
</feature>
<comment type="caution">
    <text evidence="4">The sequence shown here is derived from an EMBL/GenBank/DDBJ whole genome shotgun (WGS) entry which is preliminary data.</text>
</comment>
<dbReference type="HOGENOM" id="CLU_000327_0_0_1"/>
<feature type="region of interest" description="Disordered" evidence="1">
    <location>
        <begin position="2586"/>
        <end position="2637"/>
    </location>
</feature>
<reference evidence="4 5" key="1">
    <citation type="journal article" date="2014" name="Proc. Natl. Acad. Sci. U.S.A.">
        <title>Trajectory and genomic determinants of fungal-pathogen speciation and host adaptation.</title>
        <authorList>
            <person name="Hu X."/>
            <person name="Xiao G."/>
            <person name="Zheng P."/>
            <person name="Shang Y."/>
            <person name="Su Y."/>
            <person name="Zhang X."/>
            <person name="Liu X."/>
            <person name="Zhan S."/>
            <person name="St Leger R.J."/>
            <person name="Wang C."/>
        </authorList>
    </citation>
    <scope>NUCLEOTIDE SEQUENCE [LARGE SCALE GENOMIC DNA]</scope>
    <source>
        <strain evidence="4 5">ARSEF 1941</strain>
    </source>
</reference>
<dbReference type="SUPFAM" id="SSF48371">
    <property type="entry name" value="ARM repeat"/>
    <property type="match status" value="2"/>
</dbReference>
<dbReference type="InterPro" id="IPR011989">
    <property type="entry name" value="ARM-like"/>
</dbReference>
<protein>
    <submittedName>
        <fullName evidence="4">HEAT repeat protein</fullName>
    </submittedName>
</protein>
<feature type="domain" description="U3 small nucleolar RNA-associated protein 20 N-terminal" evidence="2">
    <location>
        <begin position="903"/>
        <end position="1513"/>
    </location>
</feature>
<name>A0A0B2X0Y5_METAS</name>
<evidence type="ECO:0000259" key="2">
    <source>
        <dbReference type="Pfam" id="PF07539"/>
    </source>
</evidence>
<evidence type="ECO:0000259" key="3">
    <source>
        <dbReference type="Pfam" id="PF20416"/>
    </source>
</evidence>
<accession>A0A0B2X0Y5</accession>
<dbReference type="GeneID" id="63736357"/>
<dbReference type="InterPro" id="IPR052575">
    <property type="entry name" value="SSU_processome_comp_20"/>
</dbReference>
<evidence type="ECO:0000256" key="1">
    <source>
        <dbReference type="SAM" id="MobiDB-lite"/>
    </source>
</evidence>
<dbReference type="OrthoDB" id="360653at2759"/>
<dbReference type="RefSeq" id="XP_040681044.1">
    <property type="nucleotide sequence ID" value="XM_040820701.1"/>
</dbReference>
<evidence type="ECO:0000313" key="4">
    <source>
        <dbReference type="EMBL" id="KHN99978.1"/>
    </source>
</evidence>
<feature type="compositionally biased region" description="Basic residues" evidence="1">
    <location>
        <begin position="2607"/>
        <end position="2623"/>
    </location>
</feature>
<proteinExistence type="predicted"/>
<dbReference type="PANTHER" id="PTHR17695:SF11">
    <property type="entry name" value="SMALL SUBUNIT PROCESSOME COMPONENT 20 HOMOLOG"/>
    <property type="match status" value="1"/>
</dbReference>
<dbReference type="Gene3D" id="1.25.10.10">
    <property type="entry name" value="Leucine-rich Repeat Variant"/>
    <property type="match status" value="3"/>
</dbReference>
<dbReference type="GO" id="GO:0030686">
    <property type="term" value="C:90S preribosome"/>
    <property type="evidence" value="ECO:0007669"/>
    <property type="project" value="TreeGrafter"/>
</dbReference>
<gene>
    <name evidence="4" type="ORF">MAM_01902</name>
</gene>